<evidence type="ECO:0000313" key="4">
    <source>
        <dbReference type="EMBL" id="KEY72118.1"/>
    </source>
</evidence>
<dbReference type="SUPFAM" id="SSF52540">
    <property type="entry name" value="P-loop containing nucleoside triphosphate hydrolases"/>
    <property type="match status" value="1"/>
</dbReference>
<name>A0A084B3I9_STACB</name>
<dbReference type="Gene3D" id="3.40.50.1000">
    <property type="entry name" value="HAD superfamily/HAD-like"/>
    <property type="match status" value="1"/>
</dbReference>
<dbReference type="InterPro" id="IPR041492">
    <property type="entry name" value="HAD_2"/>
</dbReference>
<sequence>MDAAMDMDDPTPPARQPQLRFLAACPRSGSTLLTEYFDMSPICETATRLPLVNMLTLKETFDPEESILRNPMRHDMNMDAASAGMEFFICNEETGSDDCKGESLHEHFKDPAFNKIIRLVFLIRDPIRVFDSWKDSKSGSWCDIKNFISCYNNLLRSMNQASSLPTLCTVYEQVVHDPRTQVNRICSHWGVPFLDPMIEPPSLKMRCSTYDDETYNDLLSNEEKDLLEERLGRSYLRHWSADVVPLRDILKQKIWFAFDLDDTLHEFRRASTAATTAVLENISEHYGTPLFELQDEYARVLKEKTSGAFVDGRTSFEYRRERFSSVLVTFNFPDDGMAEYLDLYENTLTRSLQLKAGALGMLSLLKGLGKKIMVITEGPQDGQERTIRALQIEEYVDFLATTNHFRVTKTTGLFKQVLSHLKIAADEVVCIGDSEHRDIVPAMDAGIFTVHLDEGSAVSLGSSPPRINTLRKLEYILSYDE</sequence>
<dbReference type="GO" id="GO:0016791">
    <property type="term" value="F:phosphatase activity"/>
    <property type="evidence" value="ECO:0007669"/>
    <property type="project" value="TreeGrafter"/>
</dbReference>
<gene>
    <name evidence="4" type="ORF">S7711_00130</name>
</gene>
<dbReference type="Pfam" id="PF13419">
    <property type="entry name" value="HAD_2"/>
    <property type="match status" value="1"/>
</dbReference>
<keyword evidence="3" id="KW-0460">Magnesium</keyword>
<protein>
    <submittedName>
        <fullName evidence="4">Uncharacterized protein</fullName>
    </submittedName>
</protein>
<dbReference type="Proteomes" id="UP000028045">
    <property type="component" value="Unassembled WGS sequence"/>
</dbReference>
<dbReference type="InterPro" id="IPR036412">
    <property type="entry name" value="HAD-like_sf"/>
</dbReference>
<dbReference type="OrthoDB" id="1694274at2759"/>
<dbReference type="SUPFAM" id="SSF56784">
    <property type="entry name" value="HAD-like"/>
    <property type="match status" value="1"/>
</dbReference>
<dbReference type="InterPro" id="IPR023198">
    <property type="entry name" value="PGP-like_dom2"/>
</dbReference>
<dbReference type="SFLD" id="SFLDS00003">
    <property type="entry name" value="Haloacid_Dehalogenase"/>
    <property type="match status" value="1"/>
</dbReference>
<dbReference type="GO" id="GO:0046872">
    <property type="term" value="F:metal ion binding"/>
    <property type="evidence" value="ECO:0007669"/>
    <property type="project" value="UniProtKB-KW"/>
</dbReference>
<evidence type="ECO:0000256" key="2">
    <source>
        <dbReference type="ARBA" id="ARBA00022801"/>
    </source>
</evidence>
<keyword evidence="5" id="KW-1185">Reference proteome</keyword>
<dbReference type="PANTHER" id="PTHR46470">
    <property type="entry name" value="N-ACYLNEURAMINATE-9-PHOSPHATASE"/>
    <property type="match status" value="1"/>
</dbReference>
<dbReference type="EMBL" id="KL648097">
    <property type="protein sequence ID" value="KEY72118.1"/>
    <property type="molecule type" value="Genomic_DNA"/>
</dbReference>
<keyword evidence="2" id="KW-0378">Hydrolase</keyword>
<dbReference type="SFLD" id="SFLDG01129">
    <property type="entry name" value="C1.5:_HAD__Beta-PGM__Phosphata"/>
    <property type="match status" value="1"/>
</dbReference>
<evidence type="ECO:0000256" key="1">
    <source>
        <dbReference type="ARBA" id="ARBA00022723"/>
    </source>
</evidence>
<dbReference type="InterPro" id="IPR027417">
    <property type="entry name" value="P-loop_NTPase"/>
</dbReference>
<reference evidence="4 5" key="1">
    <citation type="journal article" date="2014" name="BMC Genomics">
        <title>Comparative genome sequencing reveals chemotype-specific gene clusters in the toxigenic black mold Stachybotrys.</title>
        <authorList>
            <person name="Semeiks J."/>
            <person name="Borek D."/>
            <person name="Otwinowski Z."/>
            <person name="Grishin N.V."/>
        </authorList>
    </citation>
    <scope>NUCLEOTIDE SEQUENCE [LARGE SCALE GENOMIC DNA]</scope>
    <source>
        <strain evidence="5">CBS 109288 / IBT 7711</strain>
    </source>
</reference>
<dbReference type="PANTHER" id="PTHR46470:SF2">
    <property type="entry name" value="GLYCERALDEHYDE 3-PHOSPHATE PHOSPHATASE"/>
    <property type="match status" value="1"/>
</dbReference>
<dbReference type="AlphaFoldDB" id="A0A084B3I9"/>
<dbReference type="Gene3D" id="3.40.50.300">
    <property type="entry name" value="P-loop containing nucleotide triphosphate hydrolases"/>
    <property type="match status" value="1"/>
</dbReference>
<evidence type="ECO:0000313" key="5">
    <source>
        <dbReference type="Proteomes" id="UP000028045"/>
    </source>
</evidence>
<organism evidence="4 5">
    <name type="scientific">Stachybotrys chartarum (strain CBS 109288 / IBT 7711)</name>
    <name type="common">Toxic black mold</name>
    <name type="synonym">Stilbospora chartarum</name>
    <dbReference type="NCBI Taxonomy" id="1280523"/>
    <lineage>
        <taxon>Eukaryota</taxon>
        <taxon>Fungi</taxon>
        <taxon>Dikarya</taxon>
        <taxon>Ascomycota</taxon>
        <taxon>Pezizomycotina</taxon>
        <taxon>Sordariomycetes</taxon>
        <taxon>Hypocreomycetidae</taxon>
        <taxon>Hypocreales</taxon>
        <taxon>Stachybotryaceae</taxon>
        <taxon>Stachybotrys</taxon>
    </lineage>
</organism>
<keyword evidence="1" id="KW-0479">Metal-binding</keyword>
<evidence type="ECO:0000256" key="3">
    <source>
        <dbReference type="ARBA" id="ARBA00022842"/>
    </source>
</evidence>
<dbReference type="HOGENOM" id="CLU_044759_0_0_1"/>
<dbReference type="InterPro" id="IPR023214">
    <property type="entry name" value="HAD_sf"/>
</dbReference>
<dbReference type="InterPro" id="IPR051400">
    <property type="entry name" value="HAD-like_hydrolase"/>
</dbReference>
<accession>A0A084B3I9</accession>
<proteinExistence type="predicted"/>
<dbReference type="Gene3D" id="1.10.150.240">
    <property type="entry name" value="Putative phosphatase, domain 2"/>
    <property type="match status" value="1"/>
</dbReference>
<dbReference type="CDD" id="cd01427">
    <property type="entry name" value="HAD_like"/>
    <property type="match status" value="1"/>
</dbReference>